<dbReference type="Proteomes" id="UP000321304">
    <property type="component" value="Unassembled WGS sequence"/>
</dbReference>
<proteinExistence type="inferred from homology"/>
<comment type="caution">
    <text evidence="6">The sequence shown here is derived from an EMBL/GenBank/DDBJ whole genome shotgun (WGS) entry which is preliminary data.</text>
</comment>
<dbReference type="InterPro" id="IPR015421">
    <property type="entry name" value="PyrdxlP-dep_Trfase_major"/>
</dbReference>
<dbReference type="Pfam" id="PF00202">
    <property type="entry name" value="Aminotran_3"/>
    <property type="match status" value="1"/>
</dbReference>
<sequence length="455" mass="48660">MAVPLAAHKSRVMHRSLRETPPKAVGGEGVWLIGEDGHRILDSSGGAAVSCLGHQHPRILAAIAKQASKLAYAHTSFFSSEPAEELAERLVGHEPGGLGYVYFVSGGSEAIEASIKLARQYFIERGEPKRARFIARRQSYHGNTLGALSAGGNAWRREPYAPLLSPSFSHVTPAFAYHEKRDDESEAAFVARLAAELEAEFQRLGPENVAAFIAEPVVGATAGCVPAPEGYFKAVREICNRHGALLILDEVMCGMGRTGTLHAWEQEGISPDIQAVAKGLGGGYQPIGAMLASGNIVGTVRNGSGAFQHGHTYLAHPLACAAALEVQKTIAEEKLLDQVKERGRQLEQRLVERFGNHRHVGDIRGRGLFWGIELVADRGTRQSFDPKLKLHQRIKSAAFAGGLGCYPSGGTADGQRGDHVLLAPPYIATSGDIDMIVERLGVAVDSALKDIGHGA</sequence>
<dbReference type="GO" id="GO:0008483">
    <property type="term" value="F:transaminase activity"/>
    <property type="evidence" value="ECO:0007669"/>
    <property type="project" value="UniProtKB-KW"/>
</dbReference>
<dbReference type="InterPro" id="IPR005814">
    <property type="entry name" value="Aminotrans_3"/>
</dbReference>
<dbReference type="SUPFAM" id="SSF53383">
    <property type="entry name" value="PLP-dependent transferases"/>
    <property type="match status" value="1"/>
</dbReference>
<organism evidence="6 7">
    <name type="scientific">Bradyrhizobium macuxiense</name>
    <dbReference type="NCBI Taxonomy" id="1755647"/>
    <lineage>
        <taxon>Bacteria</taxon>
        <taxon>Pseudomonadati</taxon>
        <taxon>Pseudomonadota</taxon>
        <taxon>Alphaproteobacteria</taxon>
        <taxon>Hyphomicrobiales</taxon>
        <taxon>Nitrobacteraceae</taxon>
        <taxon>Bradyrhizobium</taxon>
    </lineage>
</organism>
<dbReference type="PANTHER" id="PTHR43094:SF1">
    <property type="entry name" value="AMINOTRANSFERASE CLASS-III"/>
    <property type="match status" value="1"/>
</dbReference>
<evidence type="ECO:0000256" key="1">
    <source>
        <dbReference type="ARBA" id="ARBA00008954"/>
    </source>
</evidence>
<keyword evidence="7" id="KW-1185">Reference proteome</keyword>
<accession>A0A560LXK0</accession>
<evidence type="ECO:0000256" key="2">
    <source>
        <dbReference type="ARBA" id="ARBA00022576"/>
    </source>
</evidence>
<dbReference type="GO" id="GO:0030170">
    <property type="term" value="F:pyridoxal phosphate binding"/>
    <property type="evidence" value="ECO:0007669"/>
    <property type="project" value="InterPro"/>
</dbReference>
<dbReference type="AlphaFoldDB" id="A0A560LXK0"/>
<evidence type="ECO:0000256" key="5">
    <source>
        <dbReference type="RuleBase" id="RU003560"/>
    </source>
</evidence>
<reference evidence="6 7" key="1">
    <citation type="submission" date="2019-06" db="EMBL/GenBank/DDBJ databases">
        <title>Genomic Encyclopedia of Type Strains, Phase IV (KMG-V): Genome sequencing to study the core and pangenomes of soil and plant-associated prokaryotes.</title>
        <authorList>
            <person name="Whitman W."/>
        </authorList>
    </citation>
    <scope>NUCLEOTIDE SEQUENCE [LARGE SCALE GENOMIC DNA]</scope>
    <source>
        <strain evidence="6 7">BR 10355</strain>
    </source>
</reference>
<dbReference type="CDD" id="cd00610">
    <property type="entry name" value="OAT_like"/>
    <property type="match status" value="1"/>
</dbReference>
<dbReference type="FunFam" id="3.40.640.10:FF:000014">
    <property type="entry name" value="Adenosylmethionine-8-amino-7-oxononanoate aminotransferase, probable"/>
    <property type="match status" value="1"/>
</dbReference>
<evidence type="ECO:0000313" key="7">
    <source>
        <dbReference type="Proteomes" id="UP000321304"/>
    </source>
</evidence>
<dbReference type="EMBL" id="VITY01000006">
    <property type="protein sequence ID" value="TWB98050.1"/>
    <property type="molecule type" value="Genomic_DNA"/>
</dbReference>
<comment type="similarity">
    <text evidence="1 5">Belongs to the class-III pyridoxal-phosphate-dependent aminotransferase family.</text>
</comment>
<evidence type="ECO:0000256" key="4">
    <source>
        <dbReference type="ARBA" id="ARBA00022898"/>
    </source>
</evidence>
<evidence type="ECO:0000313" key="6">
    <source>
        <dbReference type="EMBL" id="TWB98050.1"/>
    </source>
</evidence>
<dbReference type="Gene3D" id="3.90.1150.10">
    <property type="entry name" value="Aspartate Aminotransferase, domain 1"/>
    <property type="match status" value="1"/>
</dbReference>
<dbReference type="PANTHER" id="PTHR43094">
    <property type="entry name" value="AMINOTRANSFERASE"/>
    <property type="match status" value="1"/>
</dbReference>
<dbReference type="InterPro" id="IPR015422">
    <property type="entry name" value="PyrdxlP-dep_Trfase_small"/>
</dbReference>
<protein>
    <submittedName>
        <fullName evidence="6">Adenosylmethionine-8-amino-7-oxononanoate aminotransferase</fullName>
    </submittedName>
</protein>
<gene>
    <name evidence="6" type="ORF">FBZ93_1068</name>
</gene>
<name>A0A560LXK0_9BRAD</name>
<dbReference type="GO" id="GO:0005829">
    <property type="term" value="C:cytosol"/>
    <property type="evidence" value="ECO:0007669"/>
    <property type="project" value="TreeGrafter"/>
</dbReference>
<keyword evidence="2 6" id="KW-0032">Aminotransferase</keyword>
<keyword evidence="3 6" id="KW-0808">Transferase</keyword>
<dbReference type="InterPro" id="IPR015424">
    <property type="entry name" value="PyrdxlP-dep_Trfase"/>
</dbReference>
<dbReference type="NCBIfam" id="NF005685">
    <property type="entry name" value="PRK07483.1"/>
    <property type="match status" value="1"/>
</dbReference>
<dbReference type="Gene3D" id="3.40.640.10">
    <property type="entry name" value="Type I PLP-dependent aspartate aminotransferase-like (Major domain)"/>
    <property type="match status" value="1"/>
</dbReference>
<dbReference type="STRING" id="1755647.AS156_11395"/>
<keyword evidence="4 5" id="KW-0663">Pyridoxal phosphate</keyword>
<evidence type="ECO:0000256" key="3">
    <source>
        <dbReference type="ARBA" id="ARBA00022679"/>
    </source>
</evidence>